<evidence type="ECO:0000256" key="3">
    <source>
        <dbReference type="ARBA" id="ARBA00022701"/>
    </source>
</evidence>
<evidence type="ECO:0000313" key="11">
    <source>
        <dbReference type="Proteomes" id="UP000034805"/>
    </source>
</evidence>
<sequence length="957" mass="105035">MSTAKPSGLKAPSKIGRPAGAAAKSAPVPTSAVPKSTQGDKTLASASPHTAEAQDATENFRVGERVWVNGNKPGYIQFLGETQFAPGQWAGIVLDEPIGKNDGSVAGVRYFQCETLRGIFTRPSKLSRTEGEANGTQTAPSSRAPSPTPAPTPVPALTPTPTPTSAPAPTSSSASLTSQPLPTSVTAPASAPTSALKKTSPTAPGSNLARTSSESVSNLSEAGSVKKGERELKIGDRVLVGGTKAGVVRFLGETDFAKGEWCGVELDEPLGKNDGAVAGTRYFQCQPRYGLFAPVHKVTRIGFPSTTPAKAKTTVRKVTTTPSSLKRSPSASSISSMSSVASSVSGKPSRTGLLTETSSRYTRKISGTTALQEALKEKQQHIEQLLAERDLERAEVAKATSHMGQVEQELSLLREGQEQYVLEMEAKMDHLRALVEAADRDKVELLNQLEEEKRKVEDLQFRVEEACITKGDLETQTKLEHAHIKELEQSLLFEKTKADKLQRELEDTRVATVSEKSRIMELERDLSLRVKEAADLRLHLESTRGPEADTASSEELSSLQTQLALQGTEHQQELTALRDRLEASEKSQQQEQARLKAEVDQLSGDNGLLRSRLTQAEKENANIIELWRSKLEAAISSHQQAMEELKVSFSKGAGAQSTELVELKSRLERLKMEHSLELEELQAKSNSEAASRAREVEKLQAQLLQVSEEKEKLEEMLRSNLERTEEQHLVEMEDVLGKLHTAEVKVKELEELEISARQQADELLVLREQMKRQGKEAEEYRVALESLHAQLAQGNQDAGSMRAKLQEAEVVSLSQTSKVTELTKELESRQQEVLSLKQTLTSAEQDRSSLEQQLKSLKQNLDGKTAEQAKTAQTMQETLEKLGVKEERCISLMTEMEALKNQLTNMERKLKASEEKVEQLTSDKANLERDAADMMKSLGDSSTQLTKMNVDLIQKER</sequence>
<feature type="compositionally biased region" description="Polar residues" evidence="8">
    <location>
        <begin position="196"/>
        <end position="221"/>
    </location>
</feature>
<dbReference type="PANTHER" id="PTHR18916:SF44">
    <property type="entry name" value="CAP-GLY DOMAIN-CONTAINING LINKER PROTEIN 1"/>
    <property type="match status" value="1"/>
</dbReference>
<dbReference type="GO" id="GO:0031116">
    <property type="term" value="P:positive regulation of microtubule polymerization"/>
    <property type="evidence" value="ECO:0007669"/>
    <property type="project" value="TreeGrafter"/>
</dbReference>
<name>A0A0P7V5Y6_SCLFO</name>
<dbReference type="FunFam" id="2.30.30.190:FF:000002">
    <property type="entry name" value="CAP-Gly domain containing linker protein 1"/>
    <property type="match status" value="1"/>
</dbReference>
<evidence type="ECO:0000256" key="6">
    <source>
        <dbReference type="ARBA" id="ARBA00023212"/>
    </source>
</evidence>
<evidence type="ECO:0000256" key="2">
    <source>
        <dbReference type="ARBA" id="ARBA00022490"/>
    </source>
</evidence>
<dbReference type="Pfam" id="PF01302">
    <property type="entry name" value="CAP_GLY"/>
    <property type="match status" value="2"/>
</dbReference>
<dbReference type="InterPro" id="IPR036859">
    <property type="entry name" value="CAP-Gly_dom_sf"/>
</dbReference>
<dbReference type="GO" id="GO:0051010">
    <property type="term" value="F:microtubule plus-end binding"/>
    <property type="evidence" value="ECO:0007669"/>
    <property type="project" value="TreeGrafter"/>
</dbReference>
<keyword evidence="3" id="KW-0493">Microtubule</keyword>
<evidence type="ECO:0000256" key="7">
    <source>
        <dbReference type="SAM" id="Coils"/>
    </source>
</evidence>
<feature type="coiled-coil region" evidence="7">
    <location>
        <begin position="368"/>
        <end position="395"/>
    </location>
</feature>
<organism evidence="10 11">
    <name type="scientific">Scleropages formosus</name>
    <name type="common">Asian bonytongue</name>
    <name type="synonym">Osteoglossum formosum</name>
    <dbReference type="NCBI Taxonomy" id="113540"/>
    <lineage>
        <taxon>Eukaryota</taxon>
        <taxon>Metazoa</taxon>
        <taxon>Chordata</taxon>
        <taxon>Craniata</taxon>
        <taxon>Vertebrata</taxon>
        <taxon>Euteleostomi</taxon>
        <taxon>Actinopterygii</taxon>
        <taxon>Neopterygii</taxon>
        <taxon>Teleostei</taxon>
        <taxon>Osteoglossocephala</taxon>
        <taxon>Osteoglossomorpha</taxon>
        <taxon>Osteoglossiformes</taxon>
        <taxon>Osteoglossidae</taxon>
        <taxon>Scleropages</taxon>
    </lineage>
</organism>
<feature type="coiled-coil region" evidence="7">
    <location>
        <begin position="574"/>
        <end position="769"/>
    </location>
</feature>
<evidence type="ECO:0000256" key="8">
    <source>
        <dbReference type="SAM" id="MobiDB-lite"/>
    </source>
</evidence>
<dbReference type="GO" id="GO:0035371">
    <property type="term" value="C:microtubule plus-end"/>
    <property type="evidence" value="ECO:0007669"/>
    <property type="project" value="TreeGrafter"/>
</dbReference>
<keyword evidence="2" id="KW-0963">Cytoplasm</keyword>
<evidence type="ECO:0000313" key="10">
    <source>
        <dbReference type="EMBL" id="KPP77194.1"/>
    </source>
</evidence>
<evidence type="ECO:0000256" key="4">
    <source>
        <dbReference type="ARBA" id="ARBA00022737"/>
    </source>
</evidence>
<dbReference type="GO" id="GO:0005938">
    <property type="term" value="C:cell cortex"/>
    <property type="evidence" value="ECO:0007669"/>
    <property type="project" value="TreeGrafter"/>
</dbReference>
<evidence type="ECO:0000256" key="5">
    <source>
        <dbReference type="ARBA" id="ARBA00023054"/>
    </source>
</evidence>
<feature type="compositionally biased region" description="Pro residues" evidence="8">
    <location>
        <begin position="146"/>
        <end position="166"/>
    </location>
</feature>
<dbReference type="EMBL" id="JARO02000870">
    <property type="protein sequence ID" value="KPP77194.1"/>
    <property type="molecule type" value="Genomic_DNA"/>
</dbReference>
<dbReference type="GO" id="GO:0005634">
    <property type="term" value="C:nucleus"/>
    <property type="evidence" value="ECO:0007669"/>
    <property type="project" value="TreeGrafter"/>
</dbReference>
<reference evidence="10 11" key="1">
    <citation type="submission" date="2015-08" db="EMBL/GenBank/DDBJ databases">
        <title>The genome of the Asian arowana (Scleropages formosus).</title>
        <authorList>
            <person name="Tan M.H."/>
            <person name="Gan H.M."/>
            <person name="Croft L.J."/>
            <person name="Austin C.M."/>
        </authorList>
    </citation>
    <scope>NUCLEOTIDE SEQUENCE [LARGE SCALE GENOMIC DNA]</scope>
    <source>
        <strain evidence="10">Aro1</strain>
    </source>
</reference>
<dbReference type="InterPro" id="IPR000938">
    <property type="entry name" value="CAP-Gly_domain"/>
</dbReference>
<dbReference type="PROSITE" id="PS50245">
    <property type="entry name" value="CAP_GLY_2"/>
    <property type="match status" value="2"/>
</dbReference>
<evidence type="ECO:0000259" key="9">
    <source>
        <dbReference type="PROSITE" id="PS50245"/>
    </source>
</evidence>
<comment type="caution">
    <text evidence="10">The sequence shown here is derived from an EMBL/GenBank/DDBJ whole genome shotgun (WGS) entry which is preliminary data.</text>
</comment>
<proteinExistence type="predicted"/>
<feature type="compositionally biased region" description="Low complexity" evidence="8">
    <location>
        <begin position="167"/>
        <end position="195"/>
    </location>
</feature>
<dbReference type="Gene3D" id="1.10.287.1490">
    <property type="match status" value="1"/>
</dbReference>
<feature type="domain" description="CAP-Gly" evidence="9">
    <location>
        <begin position="252"/>
        <end position="294"/>
    </location>
</feature>
<dbReference type="FunFam" id="2.30.30.190:FF:000001">
    <property type="entry name" value="Putative CAP-Gly domain-containing linker protein 1"/>
    <property type="match status" value="1"/>
</dbReference>
<feature type="region of interest" description="Disordered" evidence="8">
    <location>
        <begin position="1"/>
        <end position="56"/>
    </location>
</feature>
<comment type="subcellular location">
    <subcellularLocation>
        <location evidence="1">Cytoplasm</location>
        <location evidence="1">Cytoskeleton</location>
    </subcellularLocation>
</comment>
<dbReference type="SUPFAM" id="SSF74924">
    <property type="entry name" value="Cap-Gly domain"/>
    <property type="match status" value="2"/>
</dbReference>
<feature type="compositionally biased region" description="Polar residues" evidence="8">
    <location>
        <begin position="33"/>
        <end position="48"/>
    </location>
</feature>
<keyword evidence="6" id="KW-0206">Cytoskeleton</keyword>
<gene>
    <name evidence="10" type="ORF">Z043_103404</name>
</gene>
<dbReference type="SMART" id="SM01052">
    <property type="entry name" value="CAP_GLY"/>
    <property type="match status" value="2"/>
</dbReference>
<dbReference type="AlphaFoldDB" id="A0A0P7V5Y6"/>
<keyword evidence="4" id="KW-0677">Repeat</keyword>
<evidence type="ECO:0000256" key="1">
    <source>
        <dbReference type="ARBA" id="ARBA00004245"/>
    </source>
</evidence>
<dbReference type="GO" id="GO:0031122">
    <property type="term" value="P:cytoplasmic microtubule organization"/>
    <property type="evidence" value="ECO:0007669"/>
    <property type="project" value="TreeGrafter"/>
</dbReference>
<feature type="coiled-coil region" evidence="7">
    <location>
        <begin position="819"/>
        <end position="937"/>
    </location>
</feature>
<feature type="compositionally biased region" description="Low complexity" evidence="8">
    <location>
        <begin position="306"/>
        <end position="350"/>
    </location>
</feature>
<feature type="region of interest" description="Disordered" evidence="8">
    <location>
        <begin position="305"/>
        <end position="359"/>
    </location>
</feature>
<feature type="domain" description="CAP-Gly" evidence="9">
    <location>
        <begin position="80"/>
        <end position="122"/>
    </location>
</feature>
<protein>
    <recommendedName>
        <fullName evidence="9">CAP-Gly domain-containing protein</fullName>
    </recommendedName>
</protein>
<dbReference type="Proteomes" id="UP000034805">
    <property type="component" value="Unassembled WGS sequence"/>
</dbReference>
<dbReference type="PANTHER" id="PTHR18916">
    <property type="entry name" value="DYNACTIN 1-RELATED MICROTUBULE-BINDING"/>
    <property type="match status" value="1"/>
</dbReference>
<keyword evidence="5 7" id="KW-0175">Coiled coil</keyword>
<accession>A0A0P7V5Y6</accession>
<dbReference type="STRING" id="113540.ENSSFOP00015028401"/>
<dbReference type="Gene3D" id="2.30.30.190">
    <property type="entry name" value="CAP Gly-rich-like domain"/>
    <property type="match status" value="2"/>
</dbReference>
<feature type="region of interest" description="Disordered" evidence="8">
    <location>
        <begin position="122"/>
        <end position="227"/>
    </location>
</feature>
<dbReference type="PROSITE" id="PS00845">
    <property type="entry name" value="CAP_GLY_1"/>
    <property type="match status" value="2"/>
</dbReference>
<feature type="coiled-coil region" evidence="7">
    <location>
        <begin position="421"/>
        <end position="504"/>
    </location>
</feature>